<dbReference type="HOGENOM" id="CLU_1397137_0_0_1"/>
<dbReference type="InterPro" id="IPR032675">
    <property type="entry name" value="LRR_dom_sf"/>
</dbReference>
<dbReference type="Gene3D" id="3.80.10.10">
    <property type="entry name" value="Ribonuclease Inhibitor"/>
    <property type="match status" value="1"/>
</dbReference>
<dbReference type="Proteomes" id="UP000054279">
    <property type="component" value="Unassembled WGS sequence"/>
</dbReference>
<dbReference type="EMBL" id="KN837218">
    <property type="protein sequence ID" value="KIJ33029.1"/>
    <property type="molecule type" value="Genomic_DNA"/>
</dbReference>
<evidence type="ECO:0000313" key="2">
    <source>
        <dbReference type="Proteomes" id="UP000054279"/>
    </source>
</evidence>
<accession>A0A0C9UE40</accession>
<dbReference type="AlphaFoldDB" id="A0A0C9UE40"/>
<organism evidence="1 2">
    <name type="scientific">Sphaerobolus stellatus (strain SS14)</name>
    <dbReference type="NCBI Taxonomy" id="990650"/>
    <lineage>
        <taxon>Eukaryota</taxon>
        <taxon>Fungi</taxon>
        <taxon>Dikarya</taxon>
        <taxon>Basidiomycota</taxon>
        <taxon>Agaricomycotina</taxon>
        <taxon>Agaricomycetes</taxon>
        <taxon>Phallomycetidae</taxon>
        <taxon>Geastrales</taxon>
        <taxon>Sphaerobolaceae</taxon>
        <taxon>Sphaerobolus</taxon>
    </lineage>
</organism>
<evidence type="ECO:0008006" key="3">
    <source>
        <dbReference type="Google" id="ProtNLM"/>
    </source>
</evidence>
<gene>
    <name evidence="1" type="ORF">M422DRAFT_52591</name>
</gene>
<dbReference type="SUPFAM" id="SSF52047">
    <property type="entry name" value="RNI-like"/>
    <property type="match status" value="1"/>
</dbReference>
<protein>
    <recommendedName>
        <fullName evidence="3">F-box domain-containing protein</fullName>
    </recommendedName>
</protein>
<name>A0A0C9UE40_SPHS4</name>
<keyword evidence="2" id="KW-1185">Reference proteome</keyword>
<proteinExistence type="predicted"/>
<reference evidence="1 2" key="1">
    <citation type="submission" date="2014-06" db="EMBL/GenBank/DDBJ databases">
        <title>Evolutionary Origins and Diversification of the Mycorrhizal Mutualists.</title>
        <authorList>
            <consortium name="DOE Joint Genome Institute"/>
            <consortium name="Mycorrhizal Genomics Consortium"/>
            <person name="Kohler A."/>
            <person name="Kuo A."/>
            <person name="Nagy L.G."/>
            <person name="Floudas D."/>
            <person name="Copeland A."/>
            <person name="Barry K.W."/>
            <person name="Cichocki N."/>
            <person name="Veneault-Fourrey C."/>
            <person name="LaButti K."/>
            <person name="Lindquist E.A."/>
            <person name="Lipzen A."/>
            <person name="Lundell T."/>
            <person name="Morin E."/>
            <person name="Murat C."/>
            <person name="Riley R."/>
            <person name="Ohm R."/>
            <person name="Sun H."/>
            <person name="Tunlid A."/>
            <person name="Henrissat B."/>
            <person name="Grigoriev I.V."/>
            <person name="Hibbett D.S."/>
            <person name="Martin F."/>
        </authorList>
    </citation>
    <scope>NUCLEOTIDE SEQUENCE [LARGE SCALE GENOMIC DNA]</scope>
    <source>
        <strain evidence="1 2">SS14</strain>
    </source>
</reference>
<sequence length="195" mass="21930">MLDNSGKHRRSPQDVLLKLQSPNLDYLSIAGYRGFNGRLNMLPALSSCLCSSTSKLRKLYVELGNLYVPAHQLYTLLRGLPKLRDLTIGWSKLDDDGIEVVNRNLNPETCPHLTELSYLPCFIPLVAVDKMVRSRVELSTGNFNSLQKFNVASGRWVDEDGDLLPEEADHPALEALEKDYPSMDIYLHVVGDDGW</sequence>
<evidence type="ECO:0000313" key="1">
    <source>
        <dbReference type="EMBL" id="KIJ33029.1"/>
    </source>
</evidence>